<dbReference type="EMBL" id="MN739631">
    <property type="protein sequence ID" value="QHT17037.1"/>
    <property type="molecule type" value="Genomic_DNA"/>
</dbReference>
<evidence type="ECO:0000256" key="1">
    <source>
        <dbReference type="SAM" id="MobiDB-lite"/>
    </source>
</evidence>
<proteinExistence type="predicted"/>
<feature type="region of interest" description="Disordered" evidence="1">
    <location>
        <begin position="120"/>
        <end position="150"/>
    </location>
</feature>
<sequence>MPSIAEQYIYNTFDYNNTEKIVSAGFPITKFIEKSNEEKMILGGNGLLDEHENISILTNIDILESKAIPIGLVYNYNMPVKCSQYTDLKIKEKVPKESDEVINEDMFDKLLSTVRVLTKTQKQKKYKTRKNESKIQVSTNTRKTRNGKKD</sequence>
<evidence type="ECO:0000313" key="2">
    <source>
        <dbReference type="EMBL" id="QHT17037.1"/>
    </source>
</evidence>
<dbReference type="AlphaFoldDB" id="A0A6C0DKI3"/>
<accession>A0A6C0DKI3</accession>
<organism evidence="2">
    <name type="scientific">viral metagenome</name>
    <dbReference type="NCBI Taxonomy" id="1070528"/>
    <lineage>
        <taxon>unclassified sequences</taxon>
        <taxon>metagenomes</taxon>
        <taxon>organismal metagenomes</taxon>
    </lineage>
</organism>
<name>A0A6C0DKI3_9ZZZZ</name>
<protein>
    <submittedName>
        <fullName evidence="2">Uncharacterized protein</fullName>
    </submittedName>
</protein>
<reference evidence="2" key="1">
    <citation type="journal article" date="2020" name="Nature">
        <title>Giant virus diversity and host interactions through global metagenomics.</title>
        <authorList>
            <person name="Schulz F."/>
            <person name="Roux S."/>
            <person name="Paez-Espino D."/>
            <person name="Jungbluth S."/>
            <person name="Walsh D.A."/>
            <person name="Denef V.J."/>
            <person name="McMahon K.D."/>
            <person name="Konstantinidis K.T."/>
            <person name="Eloe-Fadrosh E.A."/>
            <person name="Kyrpides N.C."/>
            <person name="Woyke T."/>
        </authorList>
    </citation>
    <scope>NUCLEOTIDE SEQUENCE</scope>
    <source>
        <strain evidence="2">GVMAG-M-3300023174-24</strain>
    </source>
</reference>